<keyword evidence="3" id="KW-1185">Reference proteome</keyword>
<protein>
    <submittedName>
        <fullName evidence="2">MFS transporter</fullName>
    </submittedName>
</protein>
<evidence type="ECO:0000313" key="3">
    <source>
        <dbReference type="Proteomes" id="UP000822993"/>
    </source>
</evidence>
<comment type="caution">
    <text evidence="2">The sequence shown here is derived from an EMBL/GenBank/DDBJ whole genome shotgun (WGS) entry which is preliminary data.</text>
</comment>
<feature type="transmembrane region" description="Helical" evidence="1">
    <location>
        <begin position="31"/>
        <end position="52"/>
    </location>
</feature>
<reference evidence="2 3" key="1">
    <citation type="submission" date="2020-08" db="EMBL/GenBank/DDBJ databases">
        <title>A Genomic Blueprint of the Chicken Gut Microbiome.</title>
        <authorList>
            <person name="Gilroy R."/>
            <person name="Ravi A."/>
            <person name="Getino M."/>
            <person name="Pursley I."/>
            <person name="Horton D.L."/>
            <person name="Alikhan N.-F."/>
            <person name="Baker D."/>
            <person name="Gharbi K."/>
            <person name="Hall N."/>
            <person name="Watson M."/>
            <person name="Adriaenssens E.M."/>
            <person name="Foster-Nyarko E."/>
            <person name="Jarju S."/>
            <person name="Secka A."/>
            <person name="Antonio M."/>
            <person name="Oren A."/>
            <person name="Chaudhuri R."/>
            <person name="La Ragione R.M."/>
            <person name="Hildebrand F."/>
            <person name="Pallen M.J."/>
        </authorList>
    </citation>
    <scope>NUCLEOTIDE SEQUENCE [LARGE SCALE GENOMIC DNA]</scope>
    <source>
        <strain evidence="2 3">Sa1BUA8</strain>
    </source>
</reference>
<dbReference type="AlphaFoldDB" id="A0A9D5U762"/>
<dbReference type="Proteomes" id="UP000822993">
    <property type="component" value="Unassembled WGS sequence"/>
</dbReference>
<dbReference type="Gene3D" id="1.20.1250.20">
    <property type="entry name" value="MFS general substrate transporter like domains"/>
    <property type="match status" value="1"/>
</dbReference>
<dbReference type="GO" id="GO:0022857">
    <property type="term" value="F:transmembrane transporter activity"/>
    <property type="evidence" value="ECO:0007669"/>
    <property type="project" value="InterPro"/>
</dbReference>
<evidence type="ECO:0000313" key="2">
    <source>
        <dbReference type="EMBL" id="MBE7698776.1"/>
    </source>
</evidence>
<keyword evidence="1" id="KW-1133">Transmembrane helix</keyword>
<keyword evidence="1" id="KW-0812">Transmembrane</keyword>
<dbReference type="PANTHER" id="PTHR23534:SF1">
    <property type="entry name" value="MAJOR FACILITATOR SUPERFAMILY PROTEIN"/>
    <property type="match status" value="1"/>
</dbReference>
<feature type="transmembrane region" description="Helical" evidence="1">
    <location>
        <begin position="234"/>
        <end position="253"/>
    </location>
</feature>
<dbReference type="RefSeq" id="WP_193718126.1">
    <property type="nucleotide sequence ID" value="NZ_JACSPN010000001.1"/>
</dbReference>
<accession>A0A9D5U762</accession>
<feature type="transmembrane region" description="Helical" evidence="1">
    <location>
        <begin position="386"/>
        <end position="405"/>
    </location>
</feature>
<feature type="transmembrane region" description="Helical" evidence="1">
    <location>
        <begin position="273"/>
        <end position="291"/>
    </location>
</feature>
<feature type="transmembrane region" description="Helical" evidence="1">
    <location>
        <begin position="179"/>
        <end position="197"/>
    </location>
</feature>
<feature type="transmembrane region" description="Helical" evidence="1">
    <location>
        <begin position="323"/>
        <end position="347"/>
    </location>
</feature>
<dbReference type="SUPFAM" id="SSF103473">
    <property type="entry name" value="MFS general substrate transporter"/>
    <property type="match status" value="1"/>
</dbReference>
<sequence>MSATPLATPTENRSTERHHRADIARLVSMQALFYGVLSVDLTLTALAGLALAPSPLLATLPLTLMVAAGLLAAVLTGLLVARWGYRRVMAAGAGLAVVGGLLSALAVLQDSFLLLCVGTALVGAYTATGGYVRFLAADLSPDGKQERALSTVMYGGLVAAFAGPFTALAASHAFETQFVGSYLLVATIGATAIPLALSISREPTAAAAAASDGRPAASPVRPLSIATALKNPDFVAALVILPVAAALMTLVMAIGPLASTHAGHSETTSTAMIQWHLVGMFAPAVFSGELLRRWGPSTATMVGATVMLAGAVLGATSDGALPMILTLTLVGIGWNLLFLAGSAFLLRCYERGAGSRLQALAEGVTGSASVLASLGAAVVFQTLGWQASNLPGIVLSAALLVWAALRAAAAGGRHGASTSSLTA</sequence>
<name>A0A9D5U762_9CELL</name>
<feature type="transmembrane region" description="Helical" evidence="1">
    <location>
        <begin position="298"/>
        <end position="317"/>
    </location>
</feature>
<feature type="transmembrane region" description="Helical" evidence="1">
    <location>
        <begin position="88"/>
        <end position="106"/>
    </location>
</feature>
<feature type="transmembrane region" description="Helical" evidence="1">
    <location>
        <begin position="112"/>
        <end position="136"/>
    </location>
</feature>
<feature type="transmembrane region" description="Helical" evidence="1">
    <location>
        <begin position="359"/>
        <end position="380"/>
    </location>
</feature>
<proteinExistence type="predicted"/>
<organism evidence="2 3">
    <name type="scientific">Oerskovia douganii</name>
    <dbReference type="NCBI Taxonomy" id="2762210"/>
    <lineage>
        <taxon>Bacteria</taxon>
        <taxon>Bacillati</taxon>
        <taxon>Actinomycetota</taxon>
        <taxon>Actinomycetes</taxon>
        <taxon>Micrococcales</taxon>
        <taxon>Cellulomonadaceae</taxon>
        <taxon>Oerskovia</taxon>
    </lineage>
</organism>
<gene>
    <name evidence="2" type="ORF">H9623_00455</name>
</gene>
<dbReference type="InterPro" id="IPR011701">
    <property type="entry name" value="MFS"/>
</dbReference>
<dbReference type="Pfam" id="PF07690">
    <property type="entry name" value="MFS_1"/>
    <property type="match status" value="1"/>
</dbReference>
<keyword evidence="1" id="KW-0472">Membrane</keyword>
<feature type="transmembrane region" description="Helical" evidence="1">
    <location>
        <begin position="58"/>
        <end position="81"/>
    </location>
</feature>
<dbReference type="EMBL" id="JACSPN010000001">
    <property type="protein sequence ID" value="MBE7698776.1"/>
    <property type="molecule type" value="Genomic_DNA"/>
</dbReference>
<evidence type="ECO:0000256" key="1">
    <source>
        <dbReference type="SAM" id="Phobius"/>
    </source>
</evidence>
<dbReference type="InterPro" id="IPR036259">
    <property type="entry name" value="MFS_trans_sf"/>
</dbReference>
<dbReference type="PANTHER" id="PTHR23534">
    <property type="entry name" value="MFS PERMEASE"/>
    <property type="match status" value="1"/>
</dbReference>
<feature type="transmembrane region" description="Helical" evidence="1">
    <location>
        <begin position="148"/>
        <end position="173"/>
    </location>
</feature>